<evidence type="ECO:0000313" key="11">
    <source>
        <dbReference type="Proteomes" id="UP001319045"/>
    </source>
</evidence>
<protein>
    <recommendedName>
        <fullName evidence="8">tRNA(Ile)-lysidine synthase</fullName>
        <ecNumber evidence="8">6.3.4.19</ecNumber>
    </recommendedName>
    <alternativeName>
        <fullName evidence="8">tRNA(Ile)-2-lysyl-cytidine synthase</fullName>
    </alternativeName>
    <alternativeName>
        <fullName evidence="8">tRNA(Ile)-lysidine synthetase</fullName>
    </alternativeName>
</protein>
<dbReference type="InterPro" id="IPR012795">
    <property type="entry name" value="tRNA_Ile_lys_synt_N"/>
</dbReference>
<dbReference type="SUPFAM" id="SSF56037">
    <property type="entry name" value="PheT/TilS domain"/>
    <property type="match status" value="1"/>
</dbReference>
<comment type="domain">
    <text evidence="8">The N-terminal region contains the highly conserved SGGXDS motif, predicted to be a P-loop motif involved in ATP binding.</text>
</comment>
<proteinExistence type="inferred from homology"/>
<dbReference type="NCBIfam" id="TIGR02433">
    <property type="entry name" value="lysidine_TilS_C"/>
    <property type="match status" value="1"/>
</dbReference>
<dbReference type="Pfam" id="PF01171">
    <property type="entry name" value="ATP_bind_3"/>
    <property type="match status" value="1"/>
</dbReference>
<dbReference type="PANTHER" id="PTHR43033">
    <property type="entry name" value="TRNA(ILE)-LYSIDINE SYNTHASE-RELATED"/>
    <property type="match status" value="1"/>
</dbReference>
<dbReference type="HAMAP" id="MF_01161">
    <property type="entry name" value="tRNA_Ile_lys_synt"/>
    <property type="match status" value="1"/>
</dbReference>
<comment type="function">
    <text evidence="8">Ligates lysine onto the cytidine present at position 34 of the AUA codon-specific tRNA(Ile) that contains the anticodon CAU, in an ATP-dependent manner. Cytidine is converted to lysidine, thus changing the amino acid specificity of the tRNA from methionine to isoleucine.</text>
</comment>
<feature type="domain" description="Lysidine-tRNA(Ile) synthetase C-terminal" evidence="9">
    <location>
        <begin position="373"/>
        <end position="446"/>
    </location>
</feature>
<dbReference type="InterPro" id="IPR012796">
    <property type="entry name" value="Lysidine-tRNA-synth_C"/>
</dbReference>
<dbReference type="Gene3D" id="3.40.50.620">
    <property type="entry name" value="HUPs"/>
    <property type="match status" value="1"/>
</dbReference>
<evidence type="ECO:0000256" key="5">
    <source>
        <dbReference type="ARBA" id="ARBA00022741"/>
    </source>
</evidence>
<keyword evidence="3 8" id="KW-0436">Ligase</keyword>
<sequence length="452" mass="51700">MLNKFALRVKRYVEINHLLSANGRYLVALSGGSDSVALLRVMIDLGYCVEAMHCNFHLRGEESDRDEKFCENLCNEQNVPFHRVHFDTKSYASLHKVSIEMAARELRYDYFEKLRKDLSADAILVAHHRDDSVETLLINLIRGTGLHGLQGISSRNGYIIRPLLDVSRNDIIDYLNSIQQNYVTDSSNNVDDVTRNKIRLNIIPLLNQINPSASADIAKTANRIRQAACIFDEAIKKCIDEVVVKKTSSCTYIDIDRLKSMISSEYVLYSIIHDYSFTPSQIEQISENLDAPSGKIWTSKSHNLLIDRGMIIINSINVDDNQNKIMKIPETGNYYYNENLEFRFSVSEIDSDFKPSKISEVVTLDADKVNFPLVIRHIKNADRFVPFGMNGSKLLSDFLTDNKLTLFDKQKQLVIEDNEGNIVWVVGLRTDNRFKIIKGSSHCLKIEMRRHI</sequence>
<keyword evidence="4 8" id="KW-0819">tRNA processing</keyword>
<feature type="binding site" evidence="8">
    <location>
        <begin position="30"/>
        <end position="35"/>
    </location>
    <ligand>
        <name>ATP</name>
        <dbReference type="ChEBI" id="CHEBI:30616"/>
    </ligand>
</feature>
<evidence type="ECO:0000256" key="3">
    <source>
        <dbReference type="ARBA" id="ARBA00022598"/>
    </source>
</evidence>
<dbReference type="PANTHER" id="PTHR43033:SF1">
    <property type="entry name" value="TRNA(ILE)-LYSIDINE SYNTHASE-RELATED"/>
    <property type="match status" value="1"/>
</dbReference>
<dbReference type="Proteomes" id="UP001319045">
    <property type="component" value="Chromosome"/>
</dbReference>
<dbReference type="EC" id="6.3.4.19" evidence="8"/>
<evidence type="ECO:0000256" key="4">
    <source>
        <dbReference type="ARBA" id="ARBA00022694"/>
    </source>
</evidence>
<dbReference type="InterPro" id="IPR012094">
    <property type="entry name" value="tRNA_Ile_lys_synt"/>
</dbReference>
<dbReference type="InterPro" id="IPR011063">
    <property type="entry name" value="TilS/TtcA_N"/>
</dbReference>
<evidence type="ECO:0000256" key="2">
    <source>
        <dbReference type="ARBA" id="ARBA00022490"/>
    </source>
</evidence>
<dbReference type="EMBL" id="AP024484">
    <property type="protein sequence ID" value="BCS86505.1"/>
    <property type="molecule type" value="Genomic_DNA"/>
</dbReference>
<comment type="catalytic activity">
    <reaction evidence="7 8">
        <text>cytidine(34) in tRNA(Ile2) + L-lysine + ATP = lysidine(34) in tRNA(Ile2) + AMP + diphosphate + H(+)</text>
        <dbReference type="Rhea" id="RHEA:43744"/>
        <dbReference type="Rhea" id="RHEA-COMP:10625"/>
        <dbReference type="Rhea" id="RHEA-COMP:10670"/>
        <dbReference type="ChEBI" id="CHEBI:15378"/>
        <dbReference type="ChEBI" id="CHEBI:30616"/>
        <dbReference type="ChEBI" id="CHEBI:32551"/>
        <dbReference type="ChEBI" id="CHEBI:33019"/>
        <dbReference type="ChEBI" id="CHEBI:82748"/>
        <dbReference type="ChEBI" id="CHEBI:83665"/>
        <dbReference type="ChEBI" id="CHEBI:456215"/>
        <dbReference type="EC" id="6.3.4.19"/>
    </reaction>
</comment>
<reference evidence="10 11" key="1">
    <citation type="journal article" date="2022" name="Int. J. Syst. Evol. Microbiol.">
        <title>Prevotella herbatica sp. nov., a plant polysaccharide-decomposing anaerobic bacterium isolated from a methanogenic reactor.</title>
        <authorList>
            <person name="Uek A."/>
            <person name="Tonouchi A."/>
            <person name="Kaku N."/>
            <person name="Ueki K."/>
        </authorList>
    </citation>
    <scope>NUCLEOTIDE SEQUENCE [LARGE SCALE GENOMIC DNA]</scope>
    <source>
        <strain evidence="10 11">WR041</strain>
    </source>
</reference>
<evidence type="ECO:0000313" key="10">
    <source>
        <dbReference type="EMBL" id="BCS86505.1"/>
    </source>
</evidence>
<comment type="similarity">
    <text evidence="8">Belongs to the tRNA(Ile)-lysidine synthase family.</text>
</comment>
<keyword evidence="2 8" id="KW-0963">Cytoplasm</keyword>
<keyword evidence="11" id="KW-1185">Reference proteome</keyword>
<accession>A0ABN6EKN4</accession>
<name>A0ABN6EKN4_9BACT</name>
<keyword evidence="5 8" id="KW-0547">Nucleotide-binding</keyword>
<evidence type="ECO:0000256" key="8">
    <source>
        <dbReference type="HAMAP-Rule" id="MF_01161"/>
    </source>
</evidence>
<evidence type="ECO:0000256" key="7">
    <source>
        <dbReference type="ARBA" id="ARBA00048539"/>
    </source>
</evidence>
<dbReference type="InterPro" id="IPR014729">
    <property type="entry name" value="Rossmann-like_a/b/a_fold"/>
</dbReference>
<organism evidence="10 11">
    <name type="scientific">Prevotella herbatica</name>
    <dbReference type="NCBI Taxonomy" id="2801997"/>
    <lineage>
        <taxon>Bacteria</taxon>
        <taxon>Pseudomonadati</taxon>
        <taxon>Bacteroidota</taxon>
        <taxon>Bacteroidia</taxon>
        <taxon>Bacteroidales</taxon>
        <taxon>Prevotellaceae</taxon>
        <taxon>Prevotella</taxon>
    </lineage>
</organism>
<evidence type="ECO:0000256" key="6">
    <source>
        <dbReference type="ARBA" id="ARBA00022840"/>
    </source>
</evidence>
<dbReference type="SMART" id="SM00977">
    <property type="entry name" value="TilS_C"/>
    <property type="match status" value="1"/>
</dbReference>
<gene>
    <name evidence="8 10" type="primary">tilS</name>
    <name evidence="10" type="ORF">prwr041_23980</name>
</gene>
<dbReference type="SUPFAM" id="SSF52402">
    <property type="entry name" value="Adenine nucleotide alpha hydrolases-like"/>
    <property type="match status" value="1"/>
</dbReference>
<dbReference type="NCBIfam" id="TIGR02432">
    <property type="entry name" value="lysidine_TilS_N"/>
    <property type="match status" value="1"/>
</dbReference>
<evidence type="ECO:0000256" key="1">
    <source>
        <dbReference type="ARBA" id="ARBA00004496"/>
    </source>
</evidence>
<dbReference type="RefSeq" id="WP_207154093.1">
    <property type="nucleotide sequence ID" value="NZ_AP024484.1"/>
</dbReference>
<keyword evidence="6 8" id="KW-0067">ATP-binding</keyword>
<dbReference type="CDD" id="cd01992">
    <property type="entry name" value="TilS_N"/>
    <property type="match status" value="1"/>
</dbReference>
<evidence type="ECO:0000259" key="9">
    <source>
        <dbReference type="SMART" id="SM00977"/>
    </source>
</evidence>
<comment type="subcellular location">
    <subcellularLocation>
        <location evidence="1 8">Cytoplasm</location>
    </subcellularLocation>
</comment>